<gene>
    <name evidence="1" type="ORF">SAMN06297144_2139</name>
</gene>
<dbReference type="EMBL" id="OBMI01000002">
    <property type="protein sequence ID" value="SOB87019.1"/>
    <property type="molecule type" value="Genomic_DNA"/>
</dbReference>
<dbReference type="Proteomes" id="UP000219494">
    <property type="component" value="Unassembled WGS sequence"/>
</dbReference>
<evidence type="ECO:0000313" key="1">
    <source>
        <dbReference type="EMBL" id="SOB87019.1"/>
    </source>
</evidence>
<dbReference type="RefSeq" id="WP_097063965.1">
    <property type="nucleotide sequence ID" value="NZ_OBMI01000002.1"/>
</dbReference>
<evidence type="ECO:0000313" key="2">
    <source>
        <dbReference type="Proteomes" id="UP000219494"/>
    </source>
</evidence>
<sequence length="300" mass="32647">MSALGAFLSAALDRPVCAEIADAARVIASRLEGQAVLFYGSVLRTGDLDGVLDFYVLRAREGSEGFIAQHLWPDVSYHEVTVHGRTVRAKVATMTLATFARAACGETLDTTIWARFVQPSALIWASTPAVRRAVVAAVADAAITAGRFAALHGPVEGTPASFWRSLFRATYATELRVEAPGREEQILANAPAHYDALLPLAWAADGIGCTRRGDQLAPLLAEERAGAIAAAWLRHERAGKPLNLARLVKAAFTFDGATRYAVWKIERHTGLRIPVTPFRERHPIIAAPQVLWRLWRHSPS</sequence>
<proteinExistence type="predicted"/>
<dbReference type="OrthoDB" id="7340718at2"/>
<reference evidence="1 2" key="1">
    <citation type="submission" date="2017-07" db="EMBL/GenBank/DDBJ databases">
        <authorList>
            <person name="Sun Z.S."/>
            <person name="Albrecht U."/>
            <person name="Echele G."/>
            <person name="Lee C.C."/>
        </authorList>
    </citation>
    <scope>NUCLEOTIDE SEQUENCE [LARGE SCALE GENOMIC DNA]</scope>
    <source>
        <strain evidence="1 2">CGMCC 1.12672</strain>
    </source>
</reference>
<organism evidence="1 2">
    <name type="scientific">Sphingomonas guangdongensis</name>
    <dbReference type="NCBI Taxonomy" id="1141890"/>
    <lineage>
        <taxon>Bacteria</taxon>
        <taxon>Pseudomonadati</taxon>
        <taxon>Pseudomonadota</taxon>
        <taxon>Alphaproteobacteria</taxon>
        <taxon>Sphingomonadales</taxon>
        <taxon>Sphingomonadaceae</taxon>
        <taxon>Sphingomonas</taxon>
    </lineage>
</organism>
<name>A0A285R033_9SPHN</name>
<keyword evidence="2" id="KW-1185">Reference proteome</keyword>
<accession>A0A285R033</accession>
<protein>
    <submittedName>
        <fullName evidence="1">Uncharacterized protein</fullName>
    </submittedName>
</protein>
<dbReference type="AlphaFoldDB" id="A0A285R033"/>